<reference evidence="1 2" key="4">
    <citation type="journal article" date="2011" name="BMC Genomics">
        <title>RNA-Seq improves annotation of protein-coding genes in the cucumber genome.</title>
        <authorList>
            <person name="Li Z."/>
            <person name="Zhang Z."/>
            <person name="Yan P."/>
            <person name="Huang S."/>
            <person name="Fei Z."/>
            <person name="Lin K."/>
        </authorList>
    </citation>
    <scope>NUCLEOTIDE SEQUENCE [LARGE SCALE GENOMIC DNA]</scope>
    <source>
        <strain evidence="2">cv. 9930</strain>
    </source>
</reference>
<sequence length="63" mass="7138">MDIPNRANENGEIEKGWHIGTQRNQKVGEKVGDDDVCVELLVEDDEGKIVNEGVVKWDFIREA</sequence>
<keyword evidence="2" id="KW-1185">Reference proteome</keyword>
<dbReference type="Proteomes" id="UP000029981">
    <property type="component" value="Chromosome 2"/>
</dbReference>
<reference evidence="1 2" key="2">
    <citation type="journal article" date="2009" name="PLoS ONE">
        <title>An integrated genetic and cytogenetic map of the cucumber genome.</title>
        <authorList>
            <person name="Ren Y."/>
            <person name="Zhang Z."/>
            <person name="Liu J."/>
            <person name="Staub J.E."/>
            <person name="Han Y."/>
            <person name="Cheng Z."/>
            <person name="Li X."/>
            <person name="Lu J."/>
            <person name="Miao H."/>
            <person name="Kang H."/>
            <person name="Xie B."/>
            <person name="Gu X."/>
            <person name="Wang X."/>
            <person name="Du Y."/>
            <person name="Jin W."/>
            <person name="Huang S."/>
        </authorList>
    </citation>
    <scope>NUCLEOTIDE SEQUENCE [LARGE SCALE GENOMIC DNA]</scope>
    <source>
        <strain evidence="2">cv. 9930</strain>
    </source>
</reference>
<evidence type="ECO:0000313" key="1">
    <source>
        <dbReference type="EMBL" id="KGN61526.1"/>
    </source>
</evidence>
<protein>
    <submittedName>
        <fullName evidence="1">Uncharacterized protein</fullName>
    </submittedName>
</protein>
<accession>A0A0A0LNJ2</accession>
<reference evidence="1 2" key="1">
    <citation type="journal article" date="2009" name="Nat. Genet.">
        <title>The genome of the cucumber, Cucumis sativus L.</title>
        <authorList>
            <person name="Huang S."/>
            <person name="Li R."/>
            <person name="Zhang Z."/>
            <person name="Li L."/>
            <person name="Gu X."/>
            <person name="Fan W."/>
            <person name="Lucas W.J."/>
            <person name="Wang X."/>
            <person name="Xie B."/>
            <person name="Ni P."/>
            <person name="Ren Y."/>
            <person name="Zhu H."/>
            <person name="Li J."/>
            <person name="Lin K."/>
            <person name="Jin W."/>
            <person name="Fei Z."/>
            <person name="Li G."/>
            <person name="Staub J."/>
            <person name="Kilian A."/>
            <person name="van der Vossen E.A."/>
            <person name="Wu Y."/>
            <person name="Guo J."/>
            <person name="He J."/>
            <person name="Jia Z."/>
            <person name="Ren Y."/>
            <person name="Tian G."/>
            <person name="Lu Y."/>
            <person name="Ruan J."/>
            <person name="Qian W."/>
            <person name="Wang M."/>
            <person name="Huang Q."/>
            <person name="Li B."/>
            <person name="Xuan Z."/>
            <person name="Cao J."/>
            <person name="Asan"/>
            <person name="Wu Z."/>
            <person name="Zhang J."/>
            <person name="Cai Q."/>
            <person name="Bai Y."/>
            <person name="Zhao B."/>
            <person name="Han Y."/>
            <person name="Li Y."/>
            <person name="Li X."/>
            <person name="Wang S."/>
            <person name="Shi Q."/>
            <person name="Liu S."/>
            <person name="Cho W.K."/>
            <person name="Kim J.Y."/>
            <person name="Xu Y."/>
            <person name="Heller-Uszynska K."/>
            <person name="Miao H."/>
            <person name="Cheng Z."/>
            <person name="Zhang S."/>
            <person name="Wu J."/>
            <person name="Yang Y."/>
            <person name="Kang H."/>
            <person name="Li M."/>
            <person name="Liang H."/>
            <person name="Ren X."/>
            <person name="Shi Z."/>
            <person name="Wen M."/>
            <person name="Jian M."/>
            <person name="Yang H."/>
            <person name="Zhang G."/>
            <person name="Yang Z."/>
            <person name="Chen R."/>
            <person name="Liu S."/>
            <person name="Li J."/>
            <person name="Ma L."/>
            <person name="Liu H."/>
            <person name="Zhou Y."/>
            <person name="Zhao J."/>
            <person name="Fang X."/>
            <person name="Li G."/>
            <person name="Fang L."/>
            <person name="Li Y."/>
            <person name="Liu D."/>
            <person name="Zheng H."/>
            <person name="Zhang Y."/>
            <person name="Qin N."/>
            <person name="Li Z."/>
            <person name="Yang G."/>
            <person name="Yang S."/>
            <person name="Bolund L."/>
            <person name="Kristiansen K."/>
            <person name="Zheng H."/>
            <person name="Li S."/>
            <person name="Zhang X."/>
            <person name="Yang H."/>
            <person name="Wang J."/>
            <person name="Sun R."/>
            <person name="Zhang B."/>
            <person name="Jiang S."/>
            <person name="Wang J."/>
            <person name="Du Y."/>
            <person name="Li S."/>
        </authorList>
    </citation>
    <scope>NUCLEOTIDE SEQUENCE [LARGE SCALE GENOMIC DNA]</scope>
    <source>
        <strain evidence="2">cv. 9930</strain>
    </source>
</reference>
<dbReference type="EMBL" id="CM002923">
    <property type="protein sequence ID" value="KGN61526.1"/>
    <property type="molecule type" value="Genomic_DNA"/>
</dbReference>
<gene>
    <name evidence="1" type="ORF">Csa_2G160600</name>
</gene>
<proteinExistence type="predicted"/>
<organism evidence="1 2">
    <name type="scientific">Cucumis sativus</name>
    <name type="common">Cucumber</name>
    <dbReference type="NCBI Taxonomy" id="3659"/>
    <lineage>
        <taxon>Eukaryota</taxon>
        <taxon>Viridiplantae</taxon>
        <taxon>Streptophyta</taxon>
        <taxon>Embryophyta</taxon>
        <taxon>Tracheophyta</taxon>
        <taxon>Spermatophyta</taxon>
        <taxon>Magnoliopsida</taxon>
        <taxon>eudicotyledons</taxon>
        <taxon>Gunneridae</taxon>
        <taxon>Pentapetalae</taxon>
        <taxon>rosids</taxon>
        <taxon>fabids</taxon>
        <taxon>Cucurbitales</taxon>
        <taxon>Cucurbitaceae</taxon>
        <taxon>Benincaseae</taxon>
        <taxon>Cucumis</taxon>
    </lineage>
</organism>
<dbReference type="Gramene" id="KGN61526">
    <property type="protein sequence ID" value="KGN61526"/>
    <property type="gene ID" value="Csa_2G160600"/>
</dbReference>
<dbReference type="AlphaFoldDB" id="A0A0A0LNJ2"/>
<name>A0A0A0LNJ2_CUCSA</name>
<evidence type="ECO:0000313" key="2">
    <source>
        <dbReference type="Proteomes" id="UP000029981"/>
    </source>
</evidence>
<reference evidence="1 2" key="3">
    <citation type="journal article" date="2010" name="BMC Genomics">
        <title>Transcriptome sequencing and comparative analysis of cucumber flowers with different sex types.</title>
        <authorList>
            <person name="Guo S."/>
            <person name="Zheng Y."/>
            <person name="Joung J.G."/>
            <person name="Liu S."/>
            <person name="Zhang Z."/>
            <person name="Crasta O.R."/>
            <person name="Sobral B.W."/>
            <person name="Xu Y."/>
            <person name="Huang S."/>
            <person name="Fei Z."/>
        </authorList>
    </citation>
    <scope>NUCLEOTIDE SEQUENCE [LARGE SCALE GENOMIC DNA]</scope>
    <source>
        <strain evidence="2">cv. 9930</strain>
    </source>
</reference>